<reference evidence="1 2" key="1">
    <citation type="journal article" date="2022" name="New Phytol.">
        <title>Ecological generalism drives hyperdiversity of secondary metabolite gene clusters in xylarialean endophytes.</title>
        <authorList>
            <person name="Franco M.E.E."/>
            <person name="Wisecaver J.H."/>
            <person name="Arnold A.E."/>
            <person name="Ju Y.M."/>
            <person name="Slot J.C."/>
            <person name="Ahrendt S."/>
            <person name="Moore L.P."/>
            <person name="Eastman K.E."/>
            <person name="Scott K."/>
            <person name="Konkel Z."/>
            <person name="Mondo S.J."/>
            <person name="Kuo A."/>
            <person name="Hayes R.D."/>
            <person name="Haridas S."/>
            <person name="Andreopoulos B."/>
            <person name="Riley R."/>
            <person name="LaButti K."/>
            <person name="Pangilinan J."/>
            <person name="Lipzen A."/>
            <person name="Amirebrahimi M."/>
            <person name="Yan J."/>
            <person name="Adam C."/>
            <person name="Keymanesh K."/>
            <person name="Ng V."/>
            <person name="Louie K."/>
            <person name="Northen T."/>
            <person name="Drula E."/>
            <person name="Henrissat B."/>
            <person name="Hsieh H.M."/>
            <person name="Youens-Clark K."/>
            <person name="Lutzoni F."/>
            <person name="Miadlikowska J."/>
            <person name="Eastwood D.C."/>
            <person name="Hamelin R.C."/>
            <person name="Grigoriev I.V."/>
            <person name="U'Ren J.M."/>
        </authorList>
    </citation>
    <scope>NUCLEOTIDE SEQUENCE [LARGE SCALE GENOMIC DNA]</scope>
    <source>
        <strain evidence="1 2">CBS 119005</strain>
    </source>
</reference>
<evidence type="ECO:0000313" key="1">
    <source>
        <dbReference type="EMBL" id="KAI4859765.1"/>
    </source>
</evidence>
<protein>
    <submittedName>
        <fullName evidence="1">Uncharacterized protein</fullName>
    </submittedName>
</protein>
<comment type="caution">
    <text evidence="1">The sequence shown here is derived from an EMBL/GenBank/DDBJ whole genome shotgun (WGS) entry which is preliminary data.</text>
</comment>
<keyword evidence="2" id="KW-1185">Reference proteome</keyword>
<name>A0ACB9YK31_9PEZI</name>
<dbReference type="Proteomes" id="UP001497700">
    <property type="component" value="Unassembled WGS sequence"/>
</dbReference>
<gene>
    <name evidence="1" type="ORF">F4820DRAFT_453562</name>
</gene>
<organism evidence="1 2">
    <name type="scientific">Hypoxylon rubiginosum</name>
    <dbReference type="NCBI Taxonomy" id="110542"/>
    <lineage>
        <taxon>Eukaryota</taxon>
        <taxon>Fungi</taxon>
        <taxon>Dikarya</taxon>
        <taxon>Ascomycota</taxon>
        <taxon>Pezizomycotina</taxon>
        <taxon>Sordariomycetes</taxon>
        <taxon>Xylariomycetidae</taxon>
        <taxon>Xylariales</taxon>
        <taxon>Hypoxylaceae</taxon>
        <taxon>Hypoxylon</taxon>
    </lineage>
</organism>
<sequence>MSSELQGLSRWLIVLSVISMFTAIATCALRFGIPTIRRSRTAFAADMMIGLAAAIGLGGVLFAICEAVWWEDAEALQKFGYLGQALLILGTALSRVSIALTAWTLCPVYTRNILINPWVYVLAISAALALLNAAISYAALVQCSASWDKPLVGSSLGDCWSQHLSVALSTAQLGLDIVNLTTMSVLFVCLKEIRNRLSAFAILSGQFAITFFTICFKILELSRIRSGIPSRELDFMMLFVGEQNLTIIAANILPIIKAVETEQLVGRPRRRARPARAGNASIPLQNLRPAHRNSSRAAPLDSSGRTFTVTVSRRPDSDAR</sequence>
<dbReference type="EMBL" id="MU393614">
    <property type="protein sequence ID" value="KAI4859765.1"/>
    <property type="molecule type" value="Genomic_DNA"/>
</dbReference>
<proteinExistence type="predicted"/>
<accession>A0ACB9YK31</accession>
<evidence type="ECO:0000313" key="2">
    <source>
        <dbReference type="Proteomes" id="UP001497700"/>
    </source>
</evidence>